<evidence type="ECO:0000259" key="2">
    <source>
        <dbReference type="Pfam" id="PF02517"/>
    </source>
</evidence>
<keyword evidence="3" id="KW-0378">Hydrolase</keyword>
<organism evidence="3 4">
    <name type="scientific">Brevibacillus fluminis</name>
    <dbReference type="NCBI Taxonomy" id="511487"/>
    <lineage>
        <taxon>Bacteria</taxon>
        <taxon>Bacillati</taxon>
        <taxon>Bacillota</taxon>
        <taxon>Bacilli</taxon>
        <taxon>Bacillales</taxon>
        <taxon>Paenibacillaceae</taxon>
        <taxon>Brevibacillus</taxon>
    </lineage>
</organism>
<feature type="transmembrane region" description="Helical" evidence="1">
    <location>
        <begin position="227"/>
        <end position="245"/>
    </location>
</feature>
<keyword evidence="1" id="KW-1133">Transmembrane helix</keyword>
<reference evidence="3 4" key="1">
    <citation type="submission" date="2018-10" db="EMBL/GenBank/DDBJ databases">
        <title>Phylogenomics of Brevibacillus.</title>
        <authorList>
            <person name="Dunlap C."/>
        </authorList>
    </citation>
    <scope>NUCLEOTIDE SEQUENCE [LARGE SCALE GENOMIC DNA]</scope>
    <source>
        <strain evidence="3 4">JCM 15716</strain>
    </source>
</reference>
<dbReference type="Proteomes" id="UP000271031">
    <property type="component" value="Unassembled WGS sequence"/>
</dbReference>
<dbReference type="AlphaFoldDB" id="A0A3M8D3S0"/>
<feature type="transmembrane region" description="Helical" evidence="1">
    <location>
        <begin position="304"/>
        <end position="323"/>
    </location>
</feature>
<dbReference type="PANTHER" id="PTHR36435">
    <property type="entry name" value="SLR1288 PROTEIN"/>
    <property type="match status" value="1"/>
</dbReference>
<accession>A0A3M8D3S0</accession>
<dbReference type="GO" id="GO:0008237">
    <property type="term" value="F:metallopeptidase activity"/>
    <property type="evidence" value="ECO:0007669"/>
    <property type="project" value="UniProtKB-KW"/>
</dbReference>
<keyword evidence="1" id="KW-0812">Transmembrane</keyword>
<evidence type="ECO:0000313" key="4">
    <source>
        <dbReference type="Proteomes" id="UP000271031"/>
    </source>
</evidence>
<dbReference type="EMBL" id="RHHQ01000019">
    <property type="protein sequence ID" value="RNB82724.1"/>
    <property type="molecule type" value="Genomic_DNA"/>
</dbReference>
<dbReference type="OrthoDB" id="9782250at2"/>
<protein>
    <submittedName>
        <fullName evidence="3">CPBP family intramembrane metalloprotease</fullName>
    </submittedName>
</protein>
<evidence type="ECO:0000256" key="1">
    <source>
        <dbReference type="SAM" id="Phobius"/>
    </source>
</evidence>
<dbReference type="GO" id="GO:0006508">
    <property type="term" value="P:proteolysis"/>
    <property type="evidence" value="ECO:0007669"/>
    <property type="project" value="UniProtKB-KW"/>
</dbReference>
<feature type="transmembrane region" description="Helical" evidence="1">
    <location>
        <begin position="60"/>
        <end position="85"/>
    </location>
</feature>
<keyword evidence="4" id="KW-1185">Reference proteome</keyword>
<proteinExistence type="predicted"/>
<feature type="transmembrane region" description="Helical" evidence="1">
    <location>
        <begin position="144"/>
        <end position="161"/>
    </location>
</feature>
<feature type="transmembrane region" description="Helical" evidence="1">
    <location>
        <begin position="173"/>
        <end position="195"/>
    </location>
</feature>
<name>A0A3M8D3S0_9BACL</name>
<dbReference type="RefSeq" id="WP_122920221.1">
    <property type="nucleotide sequence ID" value="NZ_RHHQ01000019.1"/>
</dbReference>
<dbReference type="InterPro" id="IPR003675">
    <property type="entry name" value="Rce1/LyrA-like_dom"/>
</dbReference>
<dbReference type="PANTHER" id="PTHR36435:SF1">
    <property type="entry name" value="CAAX AMINO TERMINAL PROTEASE FAMILY PROTEIN"/>
    <property type="match status" value="1"/>
</dbReference>
<comment type="caution">
    <text evidence="3">The sequence shown here is derived from an EMBL/GenBank/DDBJ whole genome shotgun (WGS) entry which is preliminary data.</text>
</comment>
<keyword evidence="1" id="KW-0472">Membrane</keyword>
<feature type="transmembrane region" description="Helical" evidence="1">
    <location>
        <begin position="105"/>
        <end position="132"/>
    </location>
</feature>
<evidence type="ECO:0000313" key="3">
    <source>
        <dbReference type="EMBL" id="RNB82724.1"/>
    </source>
</evidence>
<keyword evidence="3" id="KW-0482">Metalloprotease</keyword>
<keyword evidence="3" id="KW-0645">Protease</keyword>
<sequence length="324" mass="37155">MQVRLGLQPELHPRKERAVTWAVLMLAAYLLQFVVEWAFIRFTKDDHGQWMAYTVETPEGWLNAALIVSLLFGLVCAVGFVWRFFRRERLHSVLWQGQGLTGTDFLYTLAWLQVLLVAQYLVYGFFVAFPIFPEGSVGGLLESASFQLSILLIAVFQYWGRWADLGFRKPKNIGRMVLMLILLMGFILFVLDMLVTTPLSQFFDLSLVSERQDQIESEIMQAKSYDWVHGIMSILMTGVLVPIAEEILFRGVIQTSLVKRWGAFWGIAISSIWFASVHIDIALFVPLFTISLAIGYLRHRFNSIWGAIILHSLNNLVSVIFYFN</sequence>
<dbReference type="Pfam" id="PF02517">
    <property type="entry name" value="Rce1-like"/>
    <property type="match status" value="1"/>
</dbReference>
<feature type="transmembrane region" description="Helical" evidence="1">
    <location>
        <begin position="257"/>
        <end position="275"/>
    </location>
</feature>
<feature type="domain" description="CAAX prenyl protease 2/Lysostaphin resistance protein A-like" evidence="2">
    <location>
        <begin position="230"/>
        <end position="317"/>
    </location>
</feature>
<gene>
    <name evidence="3" type="ORF">EDM56_22730</name>
</gene>
<feature type="transmembrane region" description="Helical" evidence="1">
    <location>
        <begin position="21"/>
        <end position="40"/>
    </location>
</feature>
<dbReference type="InterPro" id="IPR052710">
    <property type="entry name" value="CAAX_protease"/>
</dbReference>
<dbReference type="GO" id="GO:0080120">
    <property type="term" value="P:CAAX-box protein maturation"/>
    <property type="evidence" value="ECO:0007669"/>
    <property type="project" value="UniProtKB-ARBA"/>
</dbReference>
<dbReference type="GO" id="GO:0004175">
    <property type="term" value="F:endopeptidase activity"/>
    <property type="evidence" value="ECO:0007669"/>
    <property type="project" value="UniProtKB-ARBA"/>
</dbReference>